<sequence>MLDKMKKLVSSIKIFINFFNVPDMYTRSAETAFYLTISVFPSLIFLIAAMAYIPGINLVTSGEFLLQIIPDDAYMIINSLIESAVKNRSFALVILSFILATWTFSKAVKSVVKGQNIAYGFAELRGFVKLNTLCILFAIGFFLLTLLSIFLLVYGKKIGFLIEKIISDYFLLELIFNVIRFFIPVMYMIYIFTSLFTLGPSVRMKAKQGLPGACITTMLWIVFSILYSFYANNFSGINQIYGSISTMIVLMTWIYLCSMAITIGYKINSIIFLIQKKNSLQEAFKNSSHTPF</sequence>
<dbReference type="PANTHER" id="PTHR30213">
    <property type="entry name" value="INNER MEMBRANE PROTEIN YHJD"/>
    <property type="match status" value="1"/>
</dbReference>
<keyword evidence="2" id="KW-1003">Cell membrane</keyword>
<comment type="caution">
    <text evidence="7">The sequence shown here is derived from an EMBL/GenBank/DDBJ whole genome shotgun (WGS) entry which is preliminary data.</text>
</comment>
<evidence type="ECO:0000256" key="4">
    <source>
        <dbReference type="ARBA" id="ARBA00022989"/>
    </source>
</evidence>
<keyword evidence="8" id="KW-1185">Reference proteome</keyword>
<accession>A0A6N7XFF2</accession>
<evidence type="ECO:0000313" key="8">
    <source>
        <dbReference type="Proteomes" id="UP000440713"/>
    </source>
</evidence>
<evidence type="ECO:0000313" key="7">
    <source>
        <dbReference type="EMBL" id="MST62114.1"/>
    </source>
</evidence>
<proteinExistence type="predicted"/>
<dbReference type="RefSeq" id="WP_154537468.1">
    <property type="nucleotide sequence ID" value="NZ_VUNE01000001.1"/>
</dbReference>
<feature type="transmembrane region" description="Helical" evidence="6">
    <location>
        <begin position="242"/>
        <end position="267"/>
    </location>
</feature>
<dbReference type="EMBL" id="VUNE01000001">
    <property type="protein sequence ID" value="MST62114.1"/>
    <property type="molecule type" value="Genomic_DNA"/>
</dbReference>
<feature type="transmembrane region" description="Helical" evidence="6">
    <location>
        <begin position="90"/>
        <end position="112"/>
    </location>
</feature>
<evidence type="ECO:0000256" key="1">
    <source>
        <dbReference type="ARBA" id="ARBA00004651"/>
    </source>
</evidence>
<keyword evidence="5 6" id="KW-0472">Membrane</keyword>
<gene>
    <name evidence="7" type="ORF">FYJ71_03880</name>
</gene>
<dbReference type="InterPro" id="IPR017039">
    <property type="entry name" value="Virul_fac_BrkB"/>
</dbReference>
<dbReference type="PANTHER" id="PTHR30213:SF0">
    <property type="entry name" value="UPF0761 MEMBRANE PROTEIN YIHY"/>
    <property type="match status" value="1"/>
</dbReference>
<evidence type="ECO:0000256" key="3">
    <source>
        <dbReference type="ARBA" id="ARBA00022692"/>
    </source>
</evidence>
<organism evidence="7 8">
    <name type="scientific">Peptostreptococcus porci</name>
    <dbReference type="NCBI Taxonomy" id="2652282"/>
    <lineage>
        <taxon>Bacteria</taxon>
        <taxon>Bacillati</taxon>
        <taxon>Bacillota</taxon>
        <taxon>Clostridia</taxon>
        <taxon>Peptostreptococcales</taxon>
        <taxon>Peptostreptococcaceae</taxon>
        <taxon>Peptostreptococcus</taxon>
    </lineage>
</organism>
<comment type="subcellular location">
    <subcellularLocation>
        <location evidence="1">Cell membrane</location>
        <topology evidence="1">Multi-pass membrane protein</topology>
    </subcellularLocation>
</comment>
<keyword evidence="3 6" id="KW-0812">Transmembrane</keyword>
<dbReference type="GO" id="GO:0005886">
    <property type="term" value="C:plasma membrane"/>
    <property type="evidence" value="ECO:0007669"/>
    <property type="project" value="UniProtKB-SubCell"/>
</dbReference>
<feature type="transmembrane region" description="Helical" evidence="6">
    <location>
        <begin position="210"/>
        <end position="230"/>
    </location>
</feature>
<dbReference type="AlphaFoldDB" id="A0A6N7XFF2"/>
<dbReference type="Proteomes" id="UP000440713">
    <property type="component" value="Unassembled WGS sequence"/>
</dbReference>
<feature type="transmembrane region" description="Helical" evidence="6">
    <location>
        <begin position="174"/>
        <end position="198"/>
    </location>
</feature>
<dbReference type="NCBIfam" id="TIGR00765">
    <property type="entry name" value="yihY_not_rbn"/>
    <property type="match status" value="1"/>
</dbReference>
<dbReference type="PIRSF" id="PIRSF035875">
    <property type="entry name" value="RNase_BN"/>
    <property type="match status" value="1"/>
</dbReference>
<feature type="transmembrane region" description="Helical" evidence="6">
    <location>
        <begin position="133"/>
        <end position="154"/>
    </location>
</feature>
<reference evidence="7 8" key="1">
    <citation type="submission" date="2019-08" db="EMBL/GenBank/DDBJ databases">
        <title>In-depth cultivation of the pig gut microbiome towards novel bacterial diversity and tailored functional studies.</title>
        <authorList>
            <person name="Wylensek D."/>
            <person name="Hitch T.C.A."/>
            <person name="Clavel T."/>
        </authorList>
    </citation>
    <scope>NUCLEOTIDE SEQUENCE [LARGE SCALE GENOMIC DNA]</scope>
    <source>
        <strain evidence="7 8">WCA-SAB-591-4A-A</strain>
    </source>
</reference>
<evidence type="ECO:0000256" key="2">
    <source>
        <dbReference type="ARBA" id="ARBA00022475"/>
    </source>
</evidence>
<keyword evidence="4 6" id="KW-1133">Transmembrane helix</keyword>
<feature type="transmembrane region" description="Helical" evidence="6">
    <location>
        <begin position="32"/>
        <end position="53"/>
    </location>
</feature>
<dbReference type="Pfam" id="PF03631">
    <property type="entry name" value="Virul_fac_BrkB"/>
    <property type="match status" value="1"/>
</dbReference>
<evidence type="ECO:0000256" key="6">
    <source>
        <dbReference type="SAM" id="Phobius"/>
    </source>
</evidence>
<name>A0A6N7XFF2_9FIRM</name>
<evidence type="ECO:0000256" key="5">
    <source>
        <dbReference type="ARBA" id="ARBA00023136"/>
    </source>
</evidence>
<protein>
    <submittedName>
        <fullName evidence="7">YihY/virulence factor BrkB family protein</fullName>
    </submittedName>
</protein>